<dbReference type="Pfam" id="PF00571">
    <property type="entry name" value="CBS"/>
    <property type="match status" value="2"/>
</dbReference>
<proteinExistence type="predicted"/>
<protein>
    <submittedName>
        <fullName evidence="11">HlyC/CorC family transporter</fullName>
    </submittedName>
</protein>
<evidence type="ECO:0000256" key="6">
    <source>
        <dbReference type="ARBA" id="ARBA00023136"/>
    </source>
</evidence>
<keyword evidence="3" id="KW-0677">Repeat</keyword>
<dbReference type="InterPro" id="IPR044751">
    <property type="entry name" value="Ion_transp-like_CBS"/>
</dbReference>
<dbReference type="SUPFAM" id="SSF54631">
    <property type="entry name" value="CBS-domain pair"/>
    <property type="match status" value="1"/>
</dbReference>
<keyword evidence="6 8" id="KW-0472">Membrane</keyword>
<evidence type="ECO:0000256" key="5">
    <source>
        <dbReference type="ARBA" id="ARBA00023122"/>
    </source>
</evidence>
<dbReference type="InterPro" id="IPR005170">
    <property type="entry name" value="Transptr-assoc_dom"/>
</dbReference>
<gene>
    <name evidence="11" type="ORF">BGI27_06360</name>
    <name evidence="12" type="ORF">CGU29_06800</name>
</gene>
<accession>A0A272EU65</accession>
<dbReference type="PANTHER" id="PTHR22777">
    <property type="entry name" value="HEMOLYSIN-RELATED"/>
    <property type="match status" value="1"/>
</dbReference>
<dbReference type="EMBL" id="NMRN01000014">
    <property type="protein sequence ID" value="PAS93642.1"/>
    <property type="molecule type" value="Genomic_DNA"/>
</dbReference>
<dbReference type="PROSITE" id="PS51846">
    <property type="entry name" value="CNNM"/>
    <property type="match status" value="1"/>
</dbReference>
<evidence type="ECO:0000256" key="3">
    <source>
        <dbReference type="ARBA" id="ARBA00022737"/>
    </source>
</evidence>
<reference evidence="12 13" key="2">
    <citation type="submission" date="2017-07" db="EMBL/GenBank/DDBJ databases">
        <title>Candidatus Dactylopiibacterium carminicum, a nitrogen-fixing symbiont of the cochineal insect Dactylopius coccus and Dactylopius opuntiae (Hemiptera: Coccoidea: Dactylopiidae).</title>
        <authorList>
            <person name="Vera A."/>
        </authorList>
    </citation>
    <scope>NUCLEOTIDE SEQUENCE [LARGE SCALE GENOMIC DNA]</scope>
    <source>
        <strain evidence="12 13">NFDCM</strain>
    </source>
</reference>
<dbReference type="PANTHER" id="PTHR22777:SF17">
    <property type="entry name" value="UPF0053 PROTEIN SLL0260"/>
    <property type="match status" value="1"/>
</dbReference>
<keyword evidence="5 7" id="KW-0129">CBS domain</keyword>
<evidence type="ECO:0000313" key="13">
    <source>
        <dbReference type="Proteomes" id="UP000216107"/>
    </source>
</evidence>
<evidence type="ECO:0000313" key="11">
    <source>
        <dbReference type="EMBL" id="KAF7599706.1"/>
    </source>
</evidence>
<evidence type="ECO:0000256" key="4">
    <source>
        <dbReference type="ARBA" id="ARBA00022989"/>
    </source>
</evidence>
<keyword evidence="2 8" id="KW-0812">Transmembrane</keyword>
<evidence type="ECO:0000256" key="7">
    <source>
        <dbReference type="PROSITE-ProRule" id="PRU00703"/>
    </source>
</evidence>
<dbReference type="Proteomes" id="UP000623509">
    <property type="component" value="Unassembled WGS sequence"/>
</dbReference>
<dbReference type="InterPro" id="IPR036318">
    <property type="entry name" value="FAD-bd_PCMH-like_sf"/>
</dbReference>
<feature type="domain" description="CBS" evidence="9">
    <location>
        <begin position="280"/>
        <end position="339"/>
    </location>
</feature>
<dbReference type="Gene3D" id="3.30.465.10">
    <property type="match status" value="1"/>
</dbReference>
<dbReference type="AlphaFoldDB" id="A0A272EU65"/>
<evidence type="ECO:0000259" key="10">
    <source>
        <dbReference type="PROSITE" id="PS51846"/>
    </source>
</evidence>
<dbReference type="SUPFAM" id="SSF56176">
    <property type="entry name" value="FAD-binding/transporter-associated domain-like"/>
    <property type="match status" value="1"/>
</dbReference>
<dbReference type="InterPro" id="IPR046342">
    <property type="entry name" value="CBS_dom_sf"/>
</dbReference>
<dbReference type="EMBL" id="MDUX01000015">
    <property type="protein sequence ID" value="KAF7599706.1"/>
    <property type="molecule type" value="Genomic_DNA"/>
</dbReference>
<evidence type="ECO:0000259" key="9">
    <source>
        <dbReference type="PROSITE" id="PS51371"/>
    </source>
</evidence>
<evidence type="ECO:0000256" key="2">
    <source>
        <dbReference type="ARBA" id="ARBA00022692"/>
    </source>
</evidence>
<dbReference type="OrthoDB" id="9797674at2"/>
<dbReference type="Proteomes" id="UP000216107">
    <property type="component" value="Unassembled WGS sequence"/>
</dbReference>
<dbReference type="GO" id="GO:0005886">
    <property type="term" value="C:plasma membrane"/>
    <property type="evidence" value="ECO:0007669"/>
    <property type="project" value="TreeGrafter"/>
</dbReference>
<dbReference type="InterPro" id="IPR016169">
    <property type="entry name" value="FAD-bd_PCMH_sub2"/>
</dbReference>
<dbReference type="Pfam" id="PF01595">
    <property type="entry name" value="CNNM"/>
    <property type="match status" value="1"/>
</dbReference>
<organism evidence="12 13">
    <name type="scientific">Candidatus Dactylopiibacterium carminicum</name>
    <dbReference type="NCBI Taxonomy" id="857335"/>
    <lineage>
        <taxon>Bacteria</taxon>
        <taxon>Pseudomonadati</taxon>
        <taxon>Pseudomonadota</taxon>
        <taxon>Betaproteobacteria</taxon>
        <taxon>Rhodocyclales</taxon>
        <taxon>Rhodocyclaceae</taxon>
        <taxon>Candidatus Dactylopiibacterium</taxon>
    </lineage>
</organism>
<comment type="caution">
    <text evidence="12">The sequence shown here is derived from an EMBL/GenBank/DDBJ whole genome shotgun (WGS) entry which is preliminary data.</text>
</comment>
<keyword evidence="4 8" id="KW-1133">Transmembrane helix</keyword>
<dbReference type="PROSITE" id="PS51371">
    <property type="entry name" value="CBS"/>
    <property type="match status" value="1"/>
</dbReference>
<feature type="domain" description="CNNM transmembrane" evidence="10">
    <location>
        <begin position="1"/>
        <end position="198"/>
    </location>
</feature>
<dbReference type="InterPro" id="IPR002550">
    <property type="entry name" value="CNNM"/>
</dbReference>
<keyword evidence="14" id="KW-1185">Reference proteome</keyword>
<dbReference type="InterPro" id="IPR000644">
    <property type="entry name" value="CBS_dom"/>
</dbReference>
<dbReference type="Gene3D" id="3.10.580.10">
    <property type="entry name" value="CBS-domain"/>
    <property type="match status" value="1"/>
</dbReference>
<evidence type="ECO:0000256" key="8">
    <source>
        <dbReference type="PROSITE-ProRule" id="PRU01193"/>
    </source>
</evidence>
<sequence length="438" mass="48404">MNLFLLLLLLIALNGIFAMSEIAMVSSRKARLQRLADEGSKGAEVAIRLHDEPSSFLSTIQVGITSIGILSGVVGEDALARPIEAWLVQFEWLTSYARPLSVGAVVVFITYLSVVLGELVPKRLALLAPESISSFIARPMVWLAHATKPLVWLFSVSSDAILRFFNATRRSGEPPVTNEEIKVLMEQGAEAGVFHESEQEIVSNVLRLDEQRIGTIMTPRKDVEFIDLEDIEDARKTIADSEYGRLVVCRDGLENIIGVLHVADLLKPALAGEQLDIEAATRTPLYVPETVTTSQLLENFRKSRVQFALVVDEYGELKGVVSLTDVLTAIVGEMPADDEEAEADAVQREDGSWLLDASMTLERFADLFELGELPGFDSGRFHTIGGFVMHMLGRVPRPADYFECLGMRFEVVDMDKHRVDKVLLTLPQAPLDLPVLES</sequence>
<evidence type="ECO:0000256" key="1">
    <source>
        <dbReference type="ARBA" id="ARBA00004141"/>
    </source>
</evidence>
<name>A0A272EU65_9RHOO</name>
<dbReference type="Pfam" id="PF03471">
    <property type="entry name" value="CorC_HlyC"/>
    <property type="match status" value="1"/>
</dbReference>
<dbReference type="SMART" id="SM01091">
    <property type="entry name" value="CorC_HlyC"/>
    <property type="match status" value="1"/>
</dbReference>
<dbReference type="SMART" id="SM00116">
    <property type="entry name" value="CBS"/>
    <property type="match status" value="1"/>
</dbReference>
<dbReference type="CDD" id="cd04590">
    <property type="entry name" value="CBS_pair_CorC_HlyC_assoc"/>
    <property type="match status" value="1"/>
</dbReference>
<comment type="subcellular location">
    <subcellularLocation>
        <location evidence="1">Membrane</location>
        <topology evidence="1">Multi-pass membrane protein</topology>
    </subcellularLocation>
</comment>
<evidence type="ECO:0000313" key="14">
    <source>
        <dbReference type="Proteomes" id="UP000623509"/>
    </source>
</evidence>
<reference evidence="11 14" key="1">
    <citation type="submission" date="2016-08" db="EMBL/GenBank/DDBJ databases">
        <title>Candidatus Dactylopiibacterium carminicum genome sequence.</title>
        <authorList>
            <person name="Ramirez-Puebla S.T."/>
            <person name="Ormeno-Orrillo E."/>
            <person name="Vera-Ponce De Leon A."/>
            <person name="Luis L."/>
            <person name="Sanchez-Flores A."/>
            <person name="Monica R."/>
            <person name="Martinez-Romero E."/>
        </authorList>
    </citation>
    <scope>NUCLEOTIDE SEQUENCE [LARGE SCALE GENOMIC DNA]</scope>
    <source>
        <strain evidence="11">END1</strain>
    </source>
</reference>
<evidence type="ECO:0000313" key="12">
    <source>
        <dbReference type="EMBL" id="PAS93642.1"/>
    </source>
</evidence>
<dbReference type="GO" id="GO:0050660">
    <property type="term" value="F:flavin adenine dinucleotide binding"/>
    <property type="evidence" value="ECO:0007669"/>
    <property type="project" value="InterPro"/>
</dbReference>